<sequence length="167" mass="19550">MIVKLKQAYHSTFHLREDKTGLLLTDLAEIHFVELPKLKEQSVGTERRLVKWMLFLTAKTREQLEVLVMGDPVMPKALTTLEFLSQDEETRWLYEERMKGLQTYVADIEGARREGREEGREEGRREARREIARAMLEAGDNVEKVVRLTKLPREQVEAIQRELESGR</sequence>
<proteinExistence type="predicted"/>
<evidence type="ECO:0000313" key="2">
    <source>
        <dbReference type="Proteomes" id="UP000502196"/>
    </source>
</evidence>
<reference evidence="1 2" key="1">
    <citation type="submission" date="2020-04" db="EMBL/GenBank/DDBJ databases">
        <authorList>
            <person name="Hogendoorn C."/>
        </authorList>
    </citation>
    <scope>NUCLEOTIDE SEQUENCE [LARGE SCALE GENOMIC DNA]</scope>
    <source>
        <strain evidence="1">COOX1</strain>
    </source>
</reference>
<evidence type="ECO:0008006" key="3">
    <source>
        <dbReference type="Google" id="ProtNLM"/>
    </source>
</evidence>
<dbReference type="PANTHER" id="PTHR41317:SF1">
    <property type="entry name" value="PD-(D_E)XK NUCLEASE FAMILY TRANSPOSASE"/>
    <property type="match status" value="1"/>
</dbReference>
<dbReference type="InterPro" id="IPR010106">
    <property type="entry name" value="RpnA"/>
</dbReference>
<organism evidence="1 2">
    <name type="scientific">Kyrpidia spormannii</name>
    <dbReference type="NCBI Taxonomy" id="2055160"/>
    <lineage>
        <taxon>Bacteria</taxon>
        <taxon>Bacillati</taxon>
        <taxon>Bacillota</taxon>
        <taxon>Bacilli</taxon>
        <taxon>Bacillales</taxon>
        <taxon>Alicyclobacillaceae</taxon>
        <taxon>Kyrpidia</taxon>
    </lineage>
</organism>
<dbReference type="Pfam" id="PF12784">
    <property type="entry name" value="PDDEXK_2"/>
    <property type="match status" value="1"/>
</dbReference>
<dbReference type="AlphaFoldDB" id="A0A6F9E245"/>
<dbReference type="PANTHER" id="PTHR41317">
    <property type="entry name" value="PD-(D_E)XK NUCLEASE FAMILY TRANSPOSASE"/>
    <property type="match status" value="1"/>
</dbReference>
<gene>
    <name evidence="1" type="ORF">COOX1_0348</name>
</gene>
<dbReference type="NCBIfam" id="TIGR01784">
    <property type="entry name" value="T_den_put_tspse"/>
    <property type="match status" value="1"/>
</dbReference>
<protein>
    <recommendedName>
        <fullName evidence="3">Rpn family recombination-promoting nuclease/putative transposase</fullName>
    </recommendedName>
</protein>
<accession>A0A6F9E245</accession>
<name>A0A6F9E245_9BACL</name>
<dbReference type="EMBL" id="LR792683">
    <property type="protein sequence ID" value="CAB3390318.1"/>
    <property type="molecule type" value="Genomic_DNA"/>
</dbReference>
<dbReference type="RefSeq" id="WP_170084756.1">
    <property type="nucleotide sequence ID" value="NZ_CP047972.1"/>
</dbReference>
<evidence type="ECO:0000313" key="1">
    <source>
        <dbReference type="EMBL" id="CAB3390318.1"/>
    </source>
</evidence>
<dbReference type="Proteomes" id="UP000502196">
    <property type="component" value="Chromosome"/>
</dbReference>